<reference evidence="1 2" key="1">
    <citation type="submission" date="2018-10" db="EMBL/GenBank/DDBJ databases">
        <title>Natronolimnobius sp. XQ-INN 246 isolated from Inner Mongolia Autonomous Region of China.</title>
        <authorList>
            <person name="Xue Q."/>
        </authorList>
    </citation>
    <scope>NUCLEOTIDE SEQUENCE [LARGE SCALE GENOMIC DNA]</scope>
    <source>
        <strain evidence="1 2">XQ-INN 246</strain>
    </source>
</reference>
<evidence type="ECO:0000313" key="1">
    <source>
        <dbReference type="EMBL" id="THE66380.1"/>
    </source>
</evidence>
<sequence length="357" mass="40309">MFQRSGVVNVVCALILSELSNTVTVDVTMSQTVRISDELYDAIDEYRDKDESFQDIIEEMADEFGLVPDTLQTPAELERKLRSTYSYSTAEAQMVLDALQYVYIGEEKPESIGVPHAFADANYEDEIDALIRLDLVSEEHYTGKYDYGYRTTSRGAEVASELVRNHMDQHEGELHQLLDGYDEVFLGVIIQFGFEKTDSGHFTDRGATLAGAAVPPLWDIDELLTAYRKFISELKDLNLAVQYGTDIQRTVVAPEFRDYLQTRVDPDTSAMMATVEVYQTLLDYTHGDLSTREELIDRLDFATEDQLAEEVDAFHKAGLTSNYQPNQETPFLIRDSGGVEQRIETELMDALGVPTEP</sequence>
<gene>
    <name evidence="1" type="ORF">D8Y22_02620</name>
</gene>
<proteinExistence type="predicted"/>
<comment type="caution">
    <text evidence="1">The sequence shown here is derived from an EMBL/GenBank/DDBJ whole genome shotgun (WGS) entry which is preliminary data.</text>
</comment>
<keyword evidence="2" id="KW-1185">Reference proteome</keyword>
<dbReference type="EMBL" id="RBZW01000010">
    <property type="protein sequence ID" value="THE66380.1"/>
    <property type="molecule type" value="Genomic_DNA"/>
</dbReference>
<protein>
    <submittedName>
        <fullName evidence="1">Uncharacterized protein</fullName>
    </submittedName>
</protein>
<organism evidence="1 2">
    <name type="scientific">Salinadaptatus halalkaliphilus</name>
    <dbReference type="NCBI Taxonomy" id="2419781"/>
    <lineage>
        <taxon>Archaea</taxon>
        <taxon>Methanobacteriati</taxon>
        <taxon>Methanobacteriota</taxon>
        <taxon>Stenosarchaea group</taxon>
        <taxon>Halobacteria</taxon>
        <taxon>Halobacteriales</taxon>
        <taxon>Natrialbaceae</taxon>
        <taxon>Salinadaptatus</taxon>
    </lineage>
</organism>
<evidence type="ECO:0000313" key="2">
    <source>
        <dbReference type="Proteomes" id="UP000318864"/>
    </source>
</evidence>
<accession>A0A4S3TRT3</accession>
<dbReference type="Proteomes" id="UP000318864">
    <property type="component" value="Unassembled WGS sequence"/>
</dbReference>
<name>A0A4S3TRT3_9EURY</name>
<dbReference type="AlphaFoldDB" id="A0A4S3TRT3"/>